<dbReference type="SMART" id="SM00906">
    <property type="entry name" value="Fungal_trans"/>
    <property type="match status" value="1"/>
</dbReference>
<comment type="subcellular location">
    <subcellularLocation>
        <location evidence="1">Nucleus</location>
    </subcellularLocation>
</comment>
<accession>A0A9P9J1R7</accession>
<feature type="compositionally biased region" description="Polar residues" evidence="4">
    <location>
        <begin position="212"/>
        <end position="224"/>
    </location>
</feature>
<feature type="compositionally biased region" description="Low complexity" evidence="4">
    <location>
        <begin position="16"/>
        <end position="26"/>
    </location>
</feature>
<proteinExistence type="predicted"/>
<dbReference type="EMBL" id="JAGMWT010000001">
    <property type="protein sequence ID" value="KAH7138229.1"/>
    <property type="molecule type" value="Genomic_DNA"/>
</dbReference>
<dbReference type="GO" id="GO:0000981">
    <property type="term" value="F:DNA-binding transcription factor activity, RNA polymerase II-specific"/>
    <property type="evidence" value="ECO:0007669"/>
    <property type="project" value="InterPro"/>
</dbReference>
<feature type="region of interest" description="Disordered" evidence="4">
    <location>
        <begin position="1"/>
        <end position="43"/>
    </location>
</feature>
<evidence type="ECO:0000256" key="2">
    <source>
        <dbReference type="ARBA" id="ARBA00022723"/>
    </source>
</evidence>
<evidence type="ECO:0000313" key="6">
    <source>
        <dbReference type="EMBL" id="KAH7138229.1"/>
    </source>
</evidence>
<feature type="region of interest" description="Disordered" evidence="4">
    <location>
        <begin position="107"/>
        <end position="147"/>
    </location>
</feature>
<evidence type="ECO:0000313" key="7">
    <source>
        <dbReference type="Proteomes" id="UP000700596"/>
    </source>
</evidence>
<feature type="region of interest" description="Disordered" evidence="4">
    <location>
        <begin position="668"/>
        <end position="732"/>
    </location>
</feature>
<organism evidence="6 7">
    <name type="scientific">Dendryphion nanum</name>
    <dbReference type="NCBI Taxonomy" id="256645"/>
    <lineage>
        <taxon>Eukaryota</taxon>
        <taxon>Fungi</taxon>
        <taxon>Dikarya</taxon>
        <taxon>Ascomycota</taxon>
        <taxon>Pezizomycotina</taxon>
        <taxon>Dothideomycetes</taxon>
        <taxon>Pleosporomycetidae</taxon>
        <taxon>Pleosporales</taxon>
        <taxon>Torulaceae</taxon>
        <taxon>Dendryphion</taxon>
    </lineage>
</organism>
<dbReference type="InterPro" id="IPR050613">
    <property type="entry name" value="Sec_Metabolite_Reg"/>
</dbReference>
<protein>
    <submittedName>
        <fullName evidence="6">Fungal-specific transcription factor domain-containing protein</fullName>
    </submittedName>
</protein>
<feature type="region of interest" description="Disordered" evidence="4">
    <location>
        <begin position="754"/>
        <end position="804"/>
    </location>
</feature>
<feature type="region of interest" description="Disordered" evidence="4">
    <location>
        <begin position="203"/>
        <end position="224"/>
    </location>
</feature>
<keyword evidence="3" id="KW-0539">Nucleus</keyword>
<dbReference type="Proteomes" id="UP000700596">
    <property type="component" value="Unassembled WGS sequence"/>
</dbReference>
<dbReference type="SMART" id="SM00066">
    <property type="entry name" value="GAL4"/>
    <property type="match status" value="1"/>
</dbReference>
<dbReference type="InterPro" id="IPR001138">
    <property type="entry name" value="Zn2Cys6_DnaBD"/>
</dbReference>
<dbReference type="GO" id="GO:0006351">
    <property type="term" value="P:DNA-templated transcription"/>
    <property type="evidence" value="ECO:0007669"/>
    <property type="project" value="InterPro"/>
</dbReference>
<dbReference type="OrthoDB" id="424974at2759"/>
<comment type="caution">
    <text evidence="6">The sequence shown here is derived from an EMBL/GenBank/DDBJ whole genome shotgun (WGS) entry which is preliminary data.</text>
</comment>
<dbReference type="Gene3D" id="4.10.240.10">
    <property type="entry name" value="Zn(2)-C6 fungal-type DNA-binding domain"/>
    <property type="match status" value="1"/>
</dbReference>
<evidence type="ECO:0000259" key="5">
    <source>
        <dbReference type="PROSITE" id="PS50048"/>
    </source>
</evidence>
<feature type="domain" description="Zn(2)-C6 fungal-type" evidence="5">
    <location>
        <begin position="50"/>
        <end position="79"/>
    </location>
</feature>
<dbReference type="PANTHER" id="PTHR31001">
    <property type="entry name" value="UNCHARACTERIZED TRANSCRIPTIONAL REGULATORY PROTEIN"/>
    <property type="match status" value="1"/>
</dbReference>
<keyword evidence="2" id="KW-0479">Metal-binding</keyword>
<feature type="compositionally biased region" description="Acidic residues" evidence="4">
    <location>
        <begin position="131"/>
        <end position="143"/>
    </location>
</feature>
<dbReference type="GO" id="GO:0005634">
    <property type="term" value="C:nucleus"/>
    <property type="evidence" value="ECO:0007669"/>
    <property type="project" value="UniProtKB-SubCell"/>
</dbReference>
<reference evidence="6" key="1">
    <citation type="journal article" date="2021" name="Nat. Commun.">
        <title>Genetic determinants of endophytism in the Arabidopsis root mycobiome.</title>
        <authorList>
            <person name="Mesny F."/>
            <person name="Miyauchi S."/>
            <person name="Thiergart T."/>
            <person name="Pickel B."/>
            <person name="Atanasova L."/>
            <person name="Karlsson M."/>
            <person name="Huettel B."/>
            <person name="Barry K.W."/>
            <person name="Haridas S."/>
            <person name="Chen C."/>
            <person name="Bauer D."/>
            <person name="Andreopoulos W."/>
            <person name="Pangilinan J."/>
            <person name="LaButti K."/>
            <person name="Riley R."/>
            <person name="Lipzen A."/>
            <person name="Clum A."/>
            <person name="Drula E."/>
            <person name="Henrissat B."/>
            <person name="Kohler A."/>
            <person name="Grigoriev I.V."/>
            <person name="Martin F.M."/>
            <person name="Hacquard S."/>
        </authorList>
    </citation>
    <scope>NUCLEOTIDE SEQUENCE</scope>
    <source>
        <strain evidence="6">MPI-CAGE-CH-0243</strain>
    </source>
</reference>
<dbReference type="Pfam" id="PF00172">
    <property type="entry name" value="Zn_clus"/>
    <property type="match status" value="1"/>
</dbReference>
<dbReference type="AlphaFoldDB" id="A0A9P9J1R7"/>
<gene>
    <name evidence="6" type="ORF">B0J11DRAFT_587368</name>
</gene>
<feature type="non-terminal residue" evidence="6">
    <location>
        <position position="859"/>
    </location>
</feature>
<feature type="compositionally biased region" description="Basic and acidic residues" evidence="4">
    <location>
        <begin position="27"/>
        <end position="40"/>
    </location>
</feature>
<keyword evidence="7" id="KW-1185">Reference proteome</keyword>
<dbReference type="GO" id="GO:0003677">
    <property type="term" value="F:DNA binding"/>
    <property type="evidence" value="ECO:0007669"/>
    <property type="project" value="InterPro"/>
</dbReference>
<evidence type="ECO:0000256" key="4">
    <source>
        <dbReference type="SAM" id="MobiDB-lite"/>
    </source>
</evidence>
<name>A0A9P9J1R7_9PLEO</name>
<dbReference type="PROSITE" id="PS00463">
    <property type="entry name" value="ZN2_CY6_FUNGAL_1"/>
    <property type="match status" value="1"/>
</dbReference>
<sequence>MVVDLYGTPSPAAQVTSSSRASPTAAPDKKQSPQHKEQPRIRRRNRIITSCLECRRRKLKCDKQQPCTNCTKFSRDCLFIAPALDPAGQAKLADLKEKMGMLERTLEQDVARRTSRSGTGTAMAPPLPGQDEGEESEQEEEEDVKGLEPSNFVTEDAAYYDDEEDNDDLIDLGVQLGKLRITERIGGLVRPRISEELTQALQDLPPEPHPQNPFTSQSPQSWMSPSRDYIPPSSSFFFAPGLHKTTALTYLPSKPVVNRLLNQYWRSVHVVARTIHRPTFERQYDRFWREIESGIEPRTSFQAVVFATLLAATVSMDGEKVLEEYAVAREGLMDNFKQGAEAALARANFLHTTKLETLQAFVIYLVALCRAEVSRAHSALTGTCIRLAECMGLHRDPTHYTTSPTEIHIRRLIWYQICFLDLRTCEATGPRPQIRRDEFDTQLPLNVDDIDLVELEAAMGGGISKDVMTDGRKYFTDMTITRMRFECYEMHRLIWIERPKQDTKRTTLTSLLHKIQNFTQAMEKTYLPMLDRTQPLHVLAMQIYGILTSRMYLMVLQRFMSNDMRLMPARLRQITISCAVLVLEHSMVIEQTPALAEWAWYVGALHQNHTALLLLSEFYASKDTDAAVEARVWRCLDHVFELPADMSGPAKTRMLLVELKGRIDHYHRVRRVRTPKKMQHVGPRADSVEQQRQKAEHRDRERRSESVQSGGSSDYTASSASSMQPHHQAQMASFGGVVTQREYSISGHAKPAIPQEFDFNTPSMGYTGPGIVGGQVSGSMQQQHSPQPPTPHQYGSETSSNPNVVVGAVPGTGGSPMDLLPEIDWNEWDQLFGPAEMSTGDLIIPPFAFPDFSVTDLQW</sequence>
<dbReference type="CDD" id="cd00067">
    <property type="entry name" value="GAL4"/>
    <property type="match status" value="1"/>
</dbReference>
<dbReference type="InterPro" id="IPR036864">
    <property type="entry name" value="Zn2-C6_fun-type_DNA-bd_sf"/>
</dbReference>
<evidence type="ECO:0000256" key="3">
    <source>
        <dbReference type="ARBA" id="ARBA00023242"/>
    </source>
</evidence>
<dbReference type="Pfam" id="PF04082">
    <property type="entry name" value="Fungal_trans"/>
    <property type="match status" value="1"/>
</dbReference>
<feature type="compositionally biased region" description="Gly residues" evidence="4">
    <location>
        <begin position="767"/>
        <end position="776"/>
    </location>
</feature>
<feature type="compositionally biased region" description="Basic residues" evidence="4">
    <location>
        <begin position="668"/>
        <end position="679"/>
    </location>
</feature>
<feature type="compositionally biased region" description="Low complexity" evidence="4">
    <location>
        <begin position="709"/>
        <end position="722"/>
    </location>
</feature>
<feature type="compositionally biased region" description="Basic and acidic residues" evidence="4">
    <location>
        <begin position="686"/>
        <end position="705"/>
    </location>
</feature>
<dbReference type="PANTHER" id="PTHR31001:SF40">
    <property type="entry name" value="ZN(II)2CYS6 TRANSCRIPTION FACTOR (EUROFUNG)"/>
    <property type="match status" value="1"/>
</dbReference>
<dbReference type="CDD" id="cd12148">
    <property type="entry name" value="fungal_TF_MHR"/>
    <property type="match status" value="1"/>
</dbReference>
<dbReference type="GO" id="GO:0008270">
    <property type="term" value="F:zinc ion binding"/>
    <property type="evidence" value="ECO:0007669"/>
    <property type="project" value="InterPro"/>
</dbReference>
<evidence type="ECO:0000256" key="1">
    <source>
        <dbReference type="ARBA" id="ARBA00004123"/>
    </source>
</evidence>
<dbReference type="SUPFAM" id="SSF57701">
    <property type="entry name" value="Zn2/Cys6 DNA-binding domain"/>
    <property type="match status" value="1"/>
</dbReference>
<dbReference type="InterPro" id="IPR007219">
    <property type="entry name" value="XnlR_reg_dom"/>
</dbReference>
<dbReference type="PROSITE" id="PS50048">
    <property type="entry name" value="ZN2_CY6_FUNGAL_2"/>
    <property type="match status" value="1"/>
</dbReference>